<reference evidence="2 3" key="1">
    <citation type="journal article" date="2017" name="Int. J. Parasitol.">
        <title>The genome of the protozoan parasite Cystoisospora suis and a reverse vaccinology approach to identify vaccine candidates.</title>
        <authorList>
            <person name="Palmieri N."/>
            <person name="Shrestha A."/>
            <person name="Ruttkowski B."/>
            <person name="Beck T."/>
            <person name="Vogl C."/>
            <person name="Tomley F."/>
            <person name="Blake D.P."/>
            <person name="Joachim A."/>
        </authorList>
    </citation>
    <scope>NUCLEOTIDE SEQUENCE [LARGE SCALE GENOMIC DNA]</scope>
    <source>
        <strain evidence="2 3">Wien I</strain>
    </source>
</reference>
<dbReference type="VEuPathDB" id="ToxoDB:CSUI_006227"/>
<dbReference type="EMBL" id="MIGC01003113">
    <property type="protein sequence ID" value="PHJ19942.1"/>
    <property type="molecule type" value="Genomic_DNA"/>
</dbReference>
<comment type="caution">
    <text evidence="2">The sequence shown here is derived from an EMBL/GenBank/DDBJ whole genome shotgun (WGS) entry which is preliminary data.</text>
</comment>
<evidence type="ECO:0000313" key="3">
    <source>
        <dbReference type="Proteomes" id="UP000221165"/>
    </source>
</evidence>
<gene>
    <name evidence="2" type="ORF">CSUI_006227</name>
</gene>
<dbReference type="RefSeq" id="XP_067921634.1">
    <property type="nucleotide sequence ID" value="XM_068066391.1"/>
</dbReference>
<dbReference type="Proteomes" id="UP000221165">
    <property type="component" value="Unassembled WGS sequence"/>
</dbReference>
<organism evidence="2 3">
    <name type="scientific">Cystoisospora suis</name>
    <dbReference type="NCBI Taxonomy" id="483139"/>
    <lineage>
        <taxon>Eukaryota</taxon>
        <taxon>Sar</taxon>
        <taxon>Alveolata</taxon>
        <taxon>Apicomplexa</taxon>
        <taxon>Conoidasida</taxon>
        <taxon>Coccidia</taxon>
        <taxon>Eucoccidiorida</taxon>
        <taxon>Eimeriorina</taxon>
        <taxon>Sarcocystidae</taxon>
        <taxon>Cystoisospora</taxon>
    </lineage>
</organism>
<evidence type="ECO:0000313" key="2">
    <source>
        <dbReference type="EMBL" id="PHJ19942.1"/>
    </source>
</evidence>
<feature type="region of interest" description="Disordered" evidence="1">
    <location>
        <begin position="54"/>
        <end position="140"/>
    </location>
</feature>
<protein>
    <submittedName>
        <fullName evidence="2">Uncharacterized protein</fullName>
    </submittedName>
</protein>
<dbReference type="AlphaFoldDB" id="A0A2C6KUT9"/>
<feature type="compositionally biased region" description="Basic and acidic residues" evidence="1">
    <location>
        <begin position="106"/>
        <end position="118"/>
    </location>
</feature>
<feature type="non-terminal residue" evidence="2">
    <location>
        <position position="162"/>
    </location>
</feature>
<keyword evidence="3" id="KW-1185">Reference proteome</keyword>
<feature type="compositionally biased region" description="Basic and acidic residues" evidence="1">
    <location>
        <begin position="125"/>
        <end position="135"/>
    </location>
</feature>
<name>A0A2C6KUT9_9APIC</name>
<dbReference type="GeneID" id="94429602"/>
<feature type="compositionally biased region" description="Low complexity" evidence="1">
    <location>
        <begin position="82"/>
        <end position="97"/>
    </location>
</feature>
<dbReference type="Gene3D" id="3.40.50.10050">
    <property type="entry name" value="Translation initiation factor IF- 2, domain 3"/>
    <property type="match status" value="1"/>
</dbReference>
<dbReference type="InterPro" id="IPR036925">
    <property type="entry name" value="TIF_IF2_dom3_sf"/>
</dbReference>
<dbReference type="SUPFAM" id="SSF52156">
    <property type="entry name" value="Initiation factor IF2/eIF5b, domain 3"/>
    <property type="match status" value="1"/>
</dbReference>
<feature type="compositionally biased region" description="Basic and acidic residues" evidence="1">
    <location>
        <begin position="64"/>
        <end position="79"/>
    </location>
</feature>
<sequence length="162" mass="17938">MRNGRTGGGLLIAFNTPVTKQAQMEALRQGVPIIRCKVIYDALEKIEDLLNNPSSSPLSLPCEGLRDGELSKKEEERSDPTLSLSSQLHSSSSSYPFLKKKSSLPVDRERGHSSEKDGKKKKRKREDILDKRQHTDSLPSCTLPVLGNAAGCLRVKAIFHLK</sequence>
<proteinExistence type="predicted"/>
<evidence type="ECO:0000256" key="1">
    <source>
        <dbReference type="SAM" id="MobiDB-lite"/>
    </source>
</evidence>
<accession>A0A2C6KUT9</accession>